<protein>
    <submittedName>
        <fullName evidence="2">Uncharacterized protein</fullName>
    </submittedName>
</protein>
<dbReference type="Proteomes" id="UP000054805">
    <property type="component" value="Unassembled WGS sequence"/>
</dbReference>
<keyword evidence="3" id="KW-1185">Reference proteome</keyword>
<accession>A0A0V1J036</accession>
<feature type="compositionally biased region" description="Basic and acidic residues" evidence="1">
    <location>
        <begin position="32"/>
        <end position="48"/>
    </location>
</feature>
<dbReference type="AlphaFoldDB" id="A0A0V1J036"/>
<organism evidence="2 3">
    <name type="scientific">Trichinella pseudospiralis</name>
    <name type="common">Parasitic roundworm</name>
    <dbReference type="NCBI Taxonomy" id="6337"/>
    <lineage>
        <taxon>Eukaryota</taxon>
        <taxon>Metazoa</taxon>
        <taxon>Ecdysozoa</taxon>
        <taxon>Nematoda</taxon>
        <taxon>Enoplea</taxon>
        <taxon>Dorylaimia</taxon>
        <taxon>Trichinellida</taxon>
        <taxon>Trichinellidae</taxon>
        <taxon>Trichinella</taxon>
    </lineage>
</organism>
<evidence type="ECO:0000256" key="1">
    <source>
        <dbReference type="SAM" id="MobiDB-lite"/>
    </source>
</evidence>
<comment type="caution">
    <text evidence="2">The sequence shown here is derived from an EMBL/GenBank/DDBJ whole genome shotgun (WGS) entry which is preliminary data.</text>
</comment>
<name>A0A0V1J036_TRIPS</name>
<feature type="region of interest" description="Disordered" evidence="1">
    <location>
        <begin position="28"/>
        <end position="67"/>
    </location>
</feature>
<reference evidence="2 3" key="1">
    <citation type="submission" date="2015-01" db="EMBL/GenBank/DDBJ databases">
        <title>Evolution of Trichinella species and genotypes.</title>
        <authorList>
            <person name="Korhonen P.K."/>
            <person name="Edoardo P."/>
            <person name="Giuseppe L.R."/>
            <person name="Gasser R.B."/>
        </authorList>
    </citation>
    <scope>NUCLEOTIDE SEQUENCE [LARGE SCALE GENOMIC DNA]</scope>
    <source>
        <strain evidence="2">ISS588</strain>
    </source>
</reference>
<proteinExistence type="predicted"/>
<evidence type="ECO:0000313" key="2">
    <source>
        <dbReference type="EMBL" id="KRZ28200.1"/>
    </source>
</evidence>
<sequence length="157" mass="18637">MYIYCHKIALKDQYQMYRAINRHSCLGNQHQNNEKKSTNKHQTVECKSRSMQKSRRQDESKSTNQKGLKKFKNYFHGGILIVRKVNCRYTVRTGKLSTYKSEDIVASKRSRYRCNESCMQKKKKRIHVEEEILNSLPPREQIYCSALKLINDDKAEK</sequence>
<evidence type="ECO:0000313" key="3">
    <source>
        <dbReference type="Proteomes" id="UP000054805"/>
    </source>
</evidence>
<gene>
    <name evidence="2" type="ORF">T4B_4170</name>
</gene>
<dbReference type="EMBL" id="JYDS01000061">
    <property type="protein sequence ID" value="KRZ28200.1"/>
    <property type="molecule type" value="Genomic_DNA"/>
</dbReference>